<keyword evidence="12" id="KW-1185">Reference proteome</keyword>
<keyword evidence="6" id="KW-0418">Kinase</keyword>
<dbReference type="PANTHER" id="PTHR44936:SF10">
    <property type="entry name" value="SENSOR PROTEIN RSTB"/>
    <property type="match status" value="1"/>
</dbReference>
<dbReference type="InterPro" id="IPR003660">
    <property type="entry name" value="HAMP_dom"/>
</dbReference>
<proteinExistence type="predicted"/>
<organism evidence="11 12">
    <name type="scientific">Methanoculleus palmolei</name>
    <dbReference type="NCBI Taxonomy" id="72612"/>
    <lineage>
        <taxon>Archaea</taxon>
        <taxon>Methanobacteriati</taxon>
        <taxon>Methanobacteriota</taxon>
        <taxon>Stenosarchaea group</taxon>
        <taxon>Methanomicrobia</taxon>
        <taxon>Methanomicrobiales</taxon>
        <taxon>Methanomicrobiaceae</taxon>
        <taxon>Methanoculleus</taxon>
    </lineage>
</organism>
<keyword evidence="8" id="KW-1133">Transmembrane helix</keyword>
<keyword evidence="5" id="KW-0547">Nucleotide-binding</keyword>
<dbReference type="SUPFAM" id="SSF55874">
    <property type="entry name" value="ATPase domain of HSP90 chaperone/DNA topoisomerase II/histidine kinase"/>
    <property type="match status" value="1"/>
</dbReference>
<evidence type="ECO:0000256" key="5">
    <source>
        <dbReference type="ARBA" id="ARBA00022741"/>
    </source>
</evidence>
<dbReference type="SMART" id="SM00304">
    <property type="entry name" value="HAMP"/>
    <property type="match status" value="1"/>
</dbReference>
<keyword evidence="8" id="KW-0472">Membrane</keyword>
<dbReference type="CDD" id="cd00075">
    <property type="entry name" value="HATPase"/>
    <property type="match status" value="1"/>
</dbReference>
<keyword evidence="4" id="KW-0808">Transferase</keyword>
<keyword evidence="3" id="KW-0597">Phosphoprotein</keyword>
<dbReference type="InterPro" id="IPR005467">
    <property type="entry name" value="His_kinase_dom"/>
</dbReference>
<dbReference type="InterPro" id="IPR004358">
    <property type="entry name" value="Sig_transdc_His_kin-like_C"/>
</dbReference>
<dbReference type="Proteomes" id="UP001626603">
    <property type="component" value="Chromosome"/>
</dbReference>
<dbReference type="InterPro" id="IPR050980">
    <property type="entry name" value="2C_sensor_his_kinase"/>
</dbReference>
<dbReference type="SUPFAM" id="SSF158472">
    <property type="entry name" value="HAMP domain-like"/>
    <property type="match status" value="1"/>
</dbReference>
<reference evidence="11 12" key="1">
    <citation type="submission" date="2023-10" db="EMBL/GenBank/DDBJ databases">
        <title>The complete genome sequence of Methanoculleus palmolei DSM 4273.</title>
        <authorList>
            <person name="Lai S.-J."/>
            <person name="You Y.-T."/>
            <person name="Chen S.-C."/>
        </authorList>
    </citation>
    <scope>NUCLEOTIDE SEQUENCE [LARGE SCALE GENOMIC DNA]</scope>
    <source>
        <strain evidence="11 12">DSM 4273</strain>
    </source>
</reference>
<dbReference type="PROSITE" id="PS50885">
    <property type="entry name" value="HAMP"/>
    <property type="match status" value="1"/>
</dbReference>
<dbReference type="PROSITE" id="PS50109">
    <property type="entry name" value="HIS_KIN"/>
    <property type="match status" value="1"/>
</dbReference>
<dbReference type="GO" id="GO:0004673">
    <property type="term" value="F:protein histidine kinase activity"/>
    <property type="evidence" value="ECO:0007669"/>
    <property type="project" value="UniProtKB-EC"/>
</dbReference>
<dbReference type="Pfam" id="PF02518">
    <property type="entry name" value="HATPase_c"/>
    <property type="match status" value="1"/>
</dbReference>
<dbReference type="InterPro" id="IPR003594">
    <property type="entry name" value="HATPase_dom"/>
</dbReference>
<evidence type="ECO:0000256" key="1">
    <source>
        <dbReference type="ARBA" id="ARBA00000085"/>
    </source>
</evidence>
<evidence type="ECO:0000256" key="2">
    <source>
        <dbReference type="ARBA" id="ARBA00012438"/>
    </source>
</evidence>
<protein>
    <recommendedName>
        <fullName evidence="2">histidine kinase</fullName>
        <ecNumber evidence="2">2.7.13.3</ecNumber>
    </recommendedName>
</protein>
<feature type="transmembrane region" description="Helical" evidence="8">
    <location>
        <begin position="17"/>
        <end position="37"/>
    </location>
</feature>
<dbReference type="Gene3D" id="6.10.340.10">
    <property type="match status" value="1"/>
</dbReference>
<gene>
    <name evidence="11" type="ORF">R6Y95_02965</name>
</gene>
<feature type="transmembrane region" description="Helical" evidence="8">
    <location>
        <begin position="312"/>
        <end position="332"/>
    </location>
</feature>
<name>A0ABD8A9V9_9EURY</name>
<dbReference type="Gene3D" id="3.30.565.10">
    <property type="entry name" value="Histidine kinase-like ATPase, C-terminal domain"/>
    <property type="match status" value="1"/>
</dbReference>
<keyword evidence="8" id="KW-0812">Transmembrane</keyword>
<evidence type="ECO:0000256" key="3">
    <source>
        <dbReference type="ARBA" id="ARBA00022553"/>
    </source>
</evidence>
<evidence type="ECO:0000313" key="12">
    <source>
        <dbReference type="Proteomes" id="UP001626603"/>
    </source>
</evidence>
<dbReference type="SMART" id="SM00387">
    <property type="entry name" value="HATPase_c"/>
    <property type="match status" value="1"/>
</dbReference>
<dbReference type="EC" id="2.7.13.3" evidence="2"/>
<dbReference type="PRINTS" id="PR00344">
    <property type="entry name" value="BCTRLSENSOR"/>
</dbReference>
<feature type="domain" description="HAMP" evidence="10">
    <location>
        <begin position="330"/>
        <end position="382"/>
    </location>
</feature>
<evidence type="ECO:0000256" key="7">
    <source>
        <dbReference type="ARBA" id="ARBA00022840"/>
    </source>
</evidence>
<dbReference type="InterPro" id="IPR036890">
    <property type="entry name" value="HATPase_C_sf"/>
</dbReference>
<feature type="domain" description="Histidine kinase" evidence="9">
    <location>
        <begin position="422"/>
        <end position="627"/>
    </location>
</feature>
<comment type="catalytic activity">
    <reaction evidence="1">
        <text>ATP + protein L-histidine = ADP + protein N-phospho-L-histidine.</text>
        <dbReference type="EC" id="2.7.13.3"/>
    </reaction>
</comment>
<accession>A0ABD8A9V9</accession>
<evidence type="ECO:0000259" key="9">
    <source>
        <dbReference type="PROSITE" id="PS50109"/>
    </source>
</evidence>
<dbReference type="AlphaFoldDB" id="A0ABD8A9V9"/>
<dbReference type="CDD" id="cd06225">
    <property type="entry name" value="HAMP"/>
    <property type="match status" value="1"/>
</dbReference>
<dbReference type="EMBL" id="CP137641">
    <property type="protein sequence ID" value="WOX56307.1"/>
    <property type="molecule type" value="Genomic_DNA"/>
</dbReference>
<dbReference type="PANTHER" id="PTHR44936">
    <property type="entry name" value="SENSOR PROTEIN CREC"/>
    <property type="match status" value="1"/>
</dbReference>
<dbReference type="GO" id="GO:0005524">
    <property type="term" value="F:ATP binding"/>
    <property type="evidence" value="ECO:0007669"/>
    <property type="project" value="UniProtKB-KW"/>
</dbReference>
<evidence type="ECO:0000313" key="11">
    <source>
        <dbReference type="EMBL" id="WOX56307.1"/>
    </source>
</evidence>
<evidence type="ECO:0000256" key="4">
    <source>
        <dbReference type="ARBA" id="ARBA00022679"/>
    </source>
</evidence>
<evidence type="ECO:0000256" key="6">
    <source>
        <dbReference type="ARBA" id="ARBA00022777"/>
    </source>
</evidence>
<evidence type="ECO:0000256" key="8">
    <source>
        <dbReference type="SAM" id="Phobius"/>
    </source>
</evidence>
<keyword evidence="7 11" id="KW-0067">ATP-binding</keyword>
<evidence type="ECO:0000259" key="10">
    <source>
        <dbReference type="PROSITE" id="PS50885"/>
    </source>
</evidence>
<sequence length="632" mass="69761">MTAGKQARPSPALSLEVYLLLAMLLTMGTVICLISVVDFRGITQELKENAGEFQDQTESGVVLSVTLVDAGLKLFDDTLNQRMKTGFDLVLAEYERAGGDPAAMDLSRVKGELGGEMDVYVINARGVVEYTTYPPDLGLDFSKIPYFYDRITEIRLGDAFVADRVVSTISTGELRKYAYMPSPDHRYLFEIGLAESKFREYRTALNYGDAVRELVNLDPGIQEIRIFNCLGTRIVGEAHPDDDYSLAMVQRAYRERGTFEVENATAGELTRYVFVDLMDIDYPSDPSLVVELTYNTRATEAKLVEIFGQHMSALFIAILCIGCFSVLATHHLTRPLHTLVEDVDAVARVNLDHPIRVGGAEEFVLLGESISAMVASLKETLRKLRESEGEIVRHSHALEELVRERTADLAESNRLTTLYLDIIGHDINNANNTASLYAEMLEADLAGEPEAELLRKARMGLTKSIEIVRNVNTIQYIQGGARSLRPIDLDPLIRREIERSPGSRITYSGTTAVIFADDLLSEVFANLFGNAVKFGGPEVEITVRVEEHGEDVLVSVEDTGPGIPDAVKPQLFERLHRGTHGMAGTGLGLYICRMLVSRYDGAIRADDRVPGSPELGAAIRFTLRQVKSGGDG</sequence>